<comment type="caution">
    <text evidence="1">The sequence shown here is derived from an EMBL/GenBank/DDBJ whole genome shotgun (WGS) entry which is preliminary data.</text>
</comment>
<sequence length="69" mass="8383">MDKIEKEFTYKGQTKKFSVAIEQLPPFNPETMDKDKYEETQKVLFLMAEEEIYNQKTEWIFSIEKKLQQ</sequence>
<organism evidence="1 2">
    <name type="scientific">Faecalibacter rhinopitheci</name>
    <dbReference type="NCBI Taxonomy" id="2779678"/>
    <lineage>
        <taxon>Bacteria</taxon>
        <taxon>Pseudomonadati</taxon>
        <taxon>Bacteroidota</taxon>
        <taxon>Flavobacteriia</taxon>
        <taxon>Flavobacteriales</taxon>
        <taxon>Weeksellaceae</taxon>
        <taxon>Faecalibacter</taxon>
    </lineage>
</organism>
<evidence type="ECO:0000313" key="2">
    <source>
        <dbReference type="Proteomes" id="UP000608754"/>
    </source>
</evidence>
<name>A0A8J7FP71_9FLAO</name>
<dbReference type="AlphaFoldDB" id="A0A8J7FP71"/>
<evidence type="ECO:0000313" key="1">
    <source>
        <dbReference type="EMBL" id="MBF0598117.1"/>
    </source>
</evidence>
<gene>
    <name evidence="1" type="ORF">IM532_11815</name>
</gene>
<proteinExistence type="predicted"/>
<keyword evidence="2" id="KW-1185">Reference proteome</keyword>
<dbReference type="Proteomes" id="UP000608754">
    <property type="component" value="Unassembled WGS sequence"/>
</dbReference>
<dbReference type="EMBL" id="JADGIK010000008">
    <property type="protein sequence ID" value="MBF0598117.1"/>
    <property type="molecule type" value="Genomic_DNA"/>
</dbReference>
<accession>A0A8J7FP71</accession>
<reference evidence="1" key="1">
    <citation type="submission" date="2020-10" db="EMBL/GenBank/DDBJ databases">
        <authorList>
            <person name="Lu T."/>
            <person name="Wang Q."/>
            <person name="Han X."/>
        </authorList>
    </citation>
    <scope>NUCLEOTIDE SEQUENCE</scope>
    <source>
        <strain evidence="1">WQ 117</strain>
    </source>
</reference>
<protein>
    <submittedName>
        <fullName evidence="1">Uncharacterized protein</fullName>
    </submittedName>
</protein>